<keyword evidence="2" id="KW-1185">Reference proteome</keyword>
<sequence length="76" mass="8724">MENNQQSCWQFSDQLHLQSSNLENLSLNDSIRVFIPSLLIWILTSTPSTLRPPNSELRVKNPKLPRRTIPVGKILV</sequence>
<organism evidence="1 2">
    <name type="scientific">Acacia crassicarpa</name>
    <name type="common">northern wattle</name>
    <dbReference type="NCBI Taxonomy" id="499986"/>
    <lineage>
        <taxon>Eukaryota</taxon>
        <taxon>Viridiplantae</taxon>
        <taxon>Streptophyta</taxon>
        <taxon>Embryophyta</taxon>
        <taxon>Tracheophyta</taxon>
        <taxon>Spermatophyta</taxon>
        <taxon>Magnoliopsida</taxon>
        <taxon>eudicotyledons</taxon>
        <taxon>Gunneridae</taxon>
        <taxon>Pentapetalae</taxon>
        <taxon>rosids</taxon>
        <taxon>fabids</taxon>
        <taxon>Fabales</taxon>
        <taxon>Fabaceae</taxon>
        <taxon>Caesalpinioideae</taxon>
        <taxon>mimosoid clade</taxon>
        <taxon>Acacieae</taxon>
        <taxon>Acacia</taxon>
    </lineage>
</organism>
<accession>A0AAE1MKY5</accession>
<evidence type="ECO:0000313" key="2">
    <source>
        <dbReference type="Proteomes" id="UP001293593"/>
    </source>
</evidence>
<protein>
    <submittedName>
        <fullName evidence="1">Uncharacterized protein</fullName>
    </submittedName>
</protein>
<comment type="caution">
    <text evidence="1">The sequence shown here is derived from an EMBL/GenBank/DDBJ whole genome shotgun (WGS) entry which is preliminary data.</text>
</comment>
<gene>
    <name evidence="1" type="ORF">QN277_025070</name>
</gene>
<dbReference type="AlphaFoldDB" id="A0AAE1MKY5"/>
<dbReference type="Proteomes" id="UP001293593">
    <property type="component" value="Unassembled WGS sequence"/>
</dbReference>
<proteinExistence type="predicted"/>
<reference evidence="1" key="1">
    <citation type="submission" date="2023-10" db="EMBL/GenBank/DDBJ databases">
        <title>Chromosome-level genome of the transformable northern wattle, Acacia crassicarpa.</title>
        <authorList>
            <person name="Massaro I."/>
            <person name="Sinha N.R."/>
            <person name="Poethig S."/>
            <person name="Leichty A.R."/>
        </authorList>
    </citation>
    <scope>NUCLEOTIDE SEQUENCE</scope>
    <source>
        <strain evidence="1">Acra3RX</strain>
        <tissue evidence="1">Leaf</tissue>
    </source>
</reference>
<evidence type="ECO:0000313" key="1">
    <source>
        <dbReference type="EMBL" id="KAK4268405.1"/>
    </source>
</evidence>
<dbReference type="EMBL" id="JAWXYG010000007">
    <property type="protein sequence ID" value="KAK4268405.1"/>
    <property type="molecule type" value="Genomic_DNA"/>
</dbReference>
<name>A0AAE1MKY5_9FABA</name>